<feature type="compositionally biased region" description="Low complexity" evidence="1">
    <location>
        <begin position="105"/>
        <end position="114"/>
    </location>
</feature>
<feature type="compositionally biased region" description="Polar residues" evidence="1">
    <location>
        <begin position="347"/>
        <end position="373"/>
    </location>
</feature>
<feature type="compositionally biased region" description="Acidic residues" evidence="1">
    <location>
        <begin position="217"/>
        <end position="249"/>
    </location>
</feature>
<feature type="compositionally biased region" description="Polar residues" evidence="1">
    <location>
        <begin position="133"/>
        <end position="144"/>
    </location>
</feature>
<gene>
    <name evidence="2" type="ORF">BRENAR_LOCUS3873</name>
</gene>
<feature type="compositionally biased region" description="Polar residues" evidence="1">
    <location>
        <begin position="154"/>
        <end position="166"/>
    </location>
</feature>
<feature type="compositionally biased region" description="Polar residues" evidence="1">
    <location>
        <begin position="19"/>
        <end position="30"/>
    </location>
</feature>
<evidence type="ECO:0000313" key="3">
    <source>
        <dbReference type="Proteomes" id="UP000290900"/>
    </source>
</evidence>
<dbReference type="OrthoDB" id="5377012at2759"/>
<accession>A0A448YQE6</accession>
<feature type="region of interest" description="Disordered" evidence="1">
    <location>
        <begin position="346"/>
        <end position="387"/>
    </location>
</feature>
<name>A0A448YQE6_BRENA</name>
<feature type="compositionally biased region" description="Basic and acidic residues" evidence="1">
    <location>
        <begin position="50"/>
        <end position="63"/>
    </location>
</feature>
<protein>
    <submittedName>
        <fullName evidence="2">DEKNAAC104282</fullName>
    </submittedName>
</protein>
<proteinExistence type="predicted"/>
<feature type="region of interest" description="Disordered" evidence="1">
    <location>
        <begin position="1"/>
        <end position="271"/>
    </location>
</feature>
<organism evidence="2 3">
    <name type="scientific">Brettanomyces naardenensis</name>
    <name type="common">Yeast</name>
    <dbReference type="NCBI Taxonomy" id="13370"/>
    <lineage>
        <taxon>Eukaryota</taxon>
        <taxon>Fungi</taxon>
        <taxon>Dikarya</taxon>
        <taxon>Ascomycota</taxon>
        <taxon>Saccharomycotina</taxon>
        <taxon>Pichiomycetes</taxon>
        <taxon>Pichiales</taxon>
        <taxon>Pichiaceae</taxon>
        <taxon>Brettanomyces</taxon>
    </lineage>
</organism>
<dbReference type="InParanoid" id="A0A448YQE6"/>
<dbReference type="Proteomes" id="UP000290900">
    <property type="component" value="Unassembled WGS sequence"/>
</dbReference>
<keyword evidence="3" id="KW-1185">Reference proteome</keyword>
<feature type="compositionally biased region" description="Basic and acidic residues" evidence="1">
    <location>
        <begin position="86"/>
        <end position="100"/>
    </location>
</feature>
<evidence type="ECO:0000313" key="2">
    <source>
        <dbReference type="EMBL" id="VEU23142.1"/>
    </source>
</evidence>
<evidence type="ECO:0000256" key="1">
    <source>
        <dbReference type="SAM" id="MobiDB-lite"/>
    </source>
</evidence>
<feature type="compositionally biased region" description="Polar residues" evidence="1">
    <location>
        <begin position="258"/>
        <end position="271"/>
    </location>
</feature>
<sequence>MAIEGTGRRQLNGKEDTNGSEGRQSKQGNEVNVRGNHSSSAHHSSTHHAGHNEHFSTADHRPSDSNGKSGRFSWVKKLMNNGKSGNWEEKRRYSDRRPSNEGEISSKSAASSKKVTVDEGSLKRGNSGLGKSINFSLDTNSSVADSGLDDVFSGSASVRSIKSGKTASAGRAGDMGSFISNGEGSVLSDGVSTRPLYSLHDSDLEEEEEKKKKKDTDTEEEDDDDEQEPDGEVADGDEADGDVEDEDAANGEYVEWNGPSSLTAETCSTNSSPVTLPIPGHLSYGSAIGGTTTPLSLAPRSLTQIGDAASVVTLASSTRNRRRRRSIDTNASTTAIPPASIMERIAGTSTPASSSLKGLYMSTTTSSCGNETYGNEGESVESYSVKS</sequence>
<reference evidence="2 3" key="1">
    <citation type="submission" date="2018-12" db="EMBL/GenBank/DDBJ databases">
        <authorList>
            <person name="Tiukova I."/>
            <person name="Dainat J."/>
        </authorList>
    </citation>
    <scope>NUCLEOTIDE SEQUENCE [LARGE SCALE GENOMIC DNA]</scope>
</reference>
<dbReference type="EMBL" id="CAACVR010000034">
    <property type="protein sequence ID" value="VEU23142.1"/>
    <property type="molecule type" value="Genomic_DNA"/>
</dbReference>
<dbReference type="AlphaFoldDB" id="A0A448YQE6"/>